<protein>
    <submittedName>
        <fullName evidence="1">Acetylornithine deacetylase</fullName>
    </submittedName>
</protein>
<dbReference type="InParanoid" id="T0RBR5"/>
<dbReference type="eggNOG" id="KOG2276">
    <property type="taxonomic scope" value="Eukaryota"/>
</dbReference>
<reference evidence="1 2" key="1">
    <citation type="submission" date="2012-04" db="EMBL/GenBank/DDBJ databases">
        <title>The Genome Sequence of Saprolegnia declina VS20.</title>
        <authorList>
            <consortium name="The Broad Institute Genome Sequencing Platform"/>
            <person name="Russ C."/>
            <person name="Nusbaum C."/>
            <person name="Tyler B."/>
            <person name="van West P."/>
            <person name="Dieguez-Uribeondo J."/>
            <person name="de Bruijn I."/>
            <person name="Tripathy S."/>
            <person name="Jiang R."/>
            <person name="Young S.K."/>
            <person name="Zeng Q."/>
            <person name="Gargeya S."/>
            <person name="Fitzgerald M."/>
            <person name="Haas B."/>
            <person name="Abouelleil A."/>
            <person name="Alvarado L."/>
            <person name="Arachchi H.M."/>
            <person name="Berlin A."/>
            <person name="Chapman S.B."/>
            <person name="Goldberg J."/>
            <person name="Griggs A."/>
            <person name="Gujja S."/>
            <person name="Hansen M."/>
            <person name="Howarth C."/>
            <person name="Imamovic A."/>
            <person name="Larimer J."/>
            <person name="McCowen C."/>
            <person name="Montmayeur A."/>
            <person name="Murphy C."/>
            <person name="Neiman D."/>
            <person name="Pearson M."/>
            <person name="Priest M."/>
            <person name="Roberts A."/>
            <person name="Saif S."/>
            <person name="Shea T."/>
            <person name="Sisk P."/>
            <person name="Sykes S."/>
            <person name="Wortman J."/>
            <person name="Nusbaum C."/>
            <person name="Birren B."/>
        </authorList>
    </citation>
    <scope>NUCLEOTIDE SEQUENCE [LARGE SCALE GENOMIC DNA]</scope>
    <source>
        <strain evidence="1 2">VS20</strain>
    </source>
</reference>
<name>T0RBR5_SAPDV</name>
<dbReference type="OrthoDB" id="7832001at2759"/>
<dbReference type="STRING" id="1156394.T0RBR5"/>
<dbReference type="GeneID" id="19955910"/>
<dbReference type="VEuPathDB" id="FungiDB:SDRG_15183"/>
<accession>T0RBR5</accession>
<keyword evidence="2" id="KW-1185">Reference proteome</keyword>
<proteinExistence type="predicted"/>
<dbReference type="AlphaFoldDB" id="T0RBR5"/>
<gene>
    <name evidence="1" type="ORF">SDRG_15183</name>
</gene>
<sequence>MVELFIELAKHQVVTQKTISAVLIASEENGDIAGVGVETLMETGKIDFLKNGPVLWVDCSDSQPCIGTGMNSSRDAT</sequence>
<evidence type="ECO:0000313" key="1">
    <source>
        <dbReference type="EMBL" id="EQC26967.1"/>
    </source>
</evidence>
<dbReference type="RefSeq" id="XP_008619569.1">
    <property type="nucleotide sequence ID" value="XM_008621347.1"/>
</dbReference>
<dbReference type="EMBL" id="JH767217">
    <property type="protein sequence ID" value="EQC26967.1"/>
    <property type="molecule type" value="Genomic_DNA"/>
</dbReference>
<organism evidence="1 2">
    <name type="scientific">Saprolegnia diclina (strain VS20)</name>
    <dbReference type="NCBI Taxonomy" id="1156394"/>
    <lineage>
        <taxon>Eukaryota</taxon>
        <taxon>Sar</taxon>
        <taxon>Stramenopiles</taxon>
        <taxon>Oomycota</taxon>
        <taxon>Saprolegniomycetes</taxon>
        <taxon>Saprolegniales</taxon>
        <taxon>Saprolegniaceae</taxon>
        <taxon>Saprolegnia</taxon>
    </lineage>
</organism>
<dbReference type="Proteomes" id="UP000030762">
    <property type="component" value="Unassembled WGS sequence"/>
</dbReference>
<evidence type="ECO:0000313" key="2">
    <source>
        <dbReference type="Proteomes" id="UP000030762"/>
    </source>
</evidence>